<dbReference type="OrthoDB" id="27389at2"/>
<evidence type="ECO:0000256" key="1">
    <source>
        <dbReference type="SAM" id="SignalP"/>
    </source>
</evidence>
<dbReference type="AlphaFoldDB" id="A0A285SQI0"/>
<feature type="signal peptide" evidence="1">
    <location>
        <begin position="1"/>
        <end position="23"/>
    </location>
</feature>
<dbReference type="PANTHER" id="PTHR45982:SF1">
    <property type="entry name" value="REGULATOR OF CHROMOSOME CONDENSATION"/>
    <property type="match status" value="1"/>
</dbReference>
<sequence>MKKVYLFSVSLFFLLIFAIQVSAEGNLVADKTHVYYVNHWDSKTGIYKEKSDGSGKELILPIAVDVDDQQLEIIGVKNDWIYYSYKNYYIKEHGIYKVQTNGQNNELISNLNYESYDMKLSGSWIFYVERFYSNNIECDYILYRVNIVNGKQEQLDSCMKYPNFEVINGYIYFVNMVKNKDVVLTRVNLDGSKKHLYSNIDMEGIYFDIVGDWIYYRDDNTPSNVYRVNSKTGKKQALTSHKERSFYSADAIEISGGYIYYNIWSDKQEVFELYRTKLDGTGDQKIGPIYNSFYIANNRIYSFSLLKEQMKIYTINGSKVTNVKANGNSTANQKIEKISIQPKYGNQLYPGFGKGINSTARFVLGKNKRIYLLENGTLKKLDGNLTNVHQFAETTGYNLVVLRSDGTVWQWDGNTDNKKEKFLPAIGIKKKVKDITGNSLFDSFALLENGNVVRLVFNPVQRGTTEKEILIPGLKDIVQISASDSYALALKKDGTVWAWGENEYGQLGNGKKSYQYQNPAKIAGLKDVVQIYTDDTFALALKKDGTVWAWGENEVGQLGKAGSTKPIMLKGLSKIVKLSPGDTNFAIDINGDVWAWGANHYGQMANNNIKYKWSSDDDPAFLTIDTYYIPLPNPTPVKIKGISNVEDIAIEFPGQVTALTKNGEIYKWGNLSDDYLTYDGYYDESMNEEMINQRKLQLTPKLITTMPK</sequence>
<evidence type="ECO:0000259" key="2">
    <source>
        <dbReference type="Pfam" id="PF16472"/>
    </source>
</evidence>
<keyword evidence="1" id="KW-0732">Signal</keyword>
<dbReference type="SUPFAM" id="SSF50985">
    <property type="entry name" value="RCC1/BLIP-II"/>
    <property type="match status" value="1"/>
</dbReference>
<feature type="domain" description="Prolow-density lipoprotein receptor-related protein 1-like beta-propeller" evidence="2">
    <location>
        <begin position="27"/>
        <end position="240"/>
    </location>
</feature>
<dbReference type="EMBL" id="OBMQ01000005">
    <property type="protein sequence ID" value="SOC08470.1"/>
    <property type="molecule type" value="Genomic_DNA"/>
</dbReference>
<organism evidence="3 4">
    <name type="scientific">Ureibacillus xyleni</name>
    <dbReference type="NCBI Taxonomy" id="614648"/>
    <lineage>
        <taxon>Bacteria</taxon>
        <taxon>Bacillati</taxon>
        <taxon>Bacillota</taxon>
        <taxon>Bacilli</taxon>
        <taxon>Bacillales</taxon>
        <taxon>Caryophanaceae</taxon>
        <taxon>Ureibacillus</taxon>
    </lineage>
</organism>
<dbReference type="InterPro" id="IPR009091">
    <property type="entry name" value="RCC1/BLIP-II"/>
</dbReference>
<dbReference type="InterPro" id="IPR051553">
    <property type="entry name" value="Ran_GTPase-activating"/>
</dbReference>
<dbReference type="InterPro" id="IPR032485">
    <property type="entry name" value="LRP1-like_beta_prop"/>
</dbReference>
<dbReference type="InterPro" id="IPR000408">
    <property type="entry name" value="Reg_chr_condens"/>
</dbReference>
<proteinExistence type="predicted"/>
<gene>
    <name evidence="3" type="ORF">SAMN05880501_10587</name>
</gene>
<reference evidence="4" key="1">
    <citation type="submission" date="2017-08" db="EMBL/GenBank/DDBJ databases">
        <authorList>
            <person name="Varghese N."/>
            <person name="Submissions S."/>
        </authorList>
    </citation>
    <scope>NUCLEOTIDE SEQUENCE [LARGE SCALE GENOMIC DNA]</scope>
    <source>
        <strain evidence="4">JC22</strain>
    </source>
</reference>
<dbReference type="RefSeq" id="WP_141396953.1">
    <property type="nucleotide sequence ID" value="NZ_OBMQ01000005.1"/>
</dbReference>
<evidence type="ECO:0000313" key="3">
    <source>
        <dbReference type="EMBL" id="SOC08470.1"/>
    </source>
</evidence>
<dbReference type="Pfam" id="PF00415">
    <property type="entry name" value="RCC1"/>
    <property type="match status" value="1"/>
</dbReference>
<evidence type="ECO:0000313" key="4">
    <source>
        <dbReference type="Proteomes" id="UP000219636"/>
    </source>
</evidence>
<accession>A0A285SQI0</accession>
<dbReference type="Proteomes" id="UP000219636">
    <property type="component" value="Unassembled WGS sequence"/>
</dbReference>
<dbReference type="PANTHER" id="PTHR45982">
    <property type="entry name" value="REGULATOR OF CHROMOSOME CONDENSATION"/>
    <property type="match status" value="1"/>
</dbReference>
<name>A0A285SQI0_9BACL</name>
<dbReference type="Pfam" id="PF16472">
    <property type="entry name" value="DUF5050"/>
    <property type="match status" value="1"/>
</dbReference>
<keyword evidence="4" id="KW-1185">Reference proteome</keyword>
<dbReference type="Gene3D" id="2.130.10.30">
    <property type="entry name" value="Regulator of chromosome condensation 1/beta-lactamase-inhibitor protein II"/>
    <property type="match status" value="1"/>
</dbReference>
<dbReference type="SUPFAM" id="SSF69304">
    <property type="entry name" value="Tricorn protease N-terminal domain"/>
    <property type="match status" value="1"/>
</dbReference>
<protein>
    <submittedName>
        <fullName evidence="3">Regulator of Chromosome Condensation (RCC1) repeat protein</fullName>
    </submittedName>
</protein>
<dbReference type="PROSITE" id="PS50012">
    <property type="entry name" value="RCC1_3"/>
    <property type="match status" value="2"/>
</dbReference>
<feature type="chain" id="PRO_5013012926" evidence="1">
    <location>
        <begin position="24"/>
        <end position="708"/>
    </location>
</feature>